<evidence type="ECO:0000259" key="20">
    <source>
        <dbReference type="PROSITE" id="PS51002"/>
    </source>
</evidence>
<name>A0A0U1ZEX1_9ACAR</name>
<keyword evidence="5 19" id="KW-0813">Transport</keyword>
<keyword evidence="8 19" id="KW-0812">Transmembrane</keyword>
<keyword evidence="9 18" id="KW-0479">Metal-binding</keyword>
<comment type="similarity">
    <text evidence="19">Belongs to the cytochrome b family.</text>
</comment>
<feature type="domain" description="Cytochrome b/b6 C-terminal region profile" evidence="21">
    <location>
        <begin position="199"/>
        <end position="359"/>
    </location>
</feature>
<feature type="transmembrane region" description="Helical" evidence="19">
    <location>
        <begin position="218"/>
        <end position="239"/>
    </location>
</feature>
<comment type="function">
    <text evidence="1 19">Component of the ubiquinol-cytochrome c reductase complex (complex III or cytochrome b-c1 complex) that is part of the mitochondrial respiratory chain. The b-c1 complex mediates electron transfer from ubiquinol to cytochrome c. Contributes to the generation of a proton gradient across the mitochondrial membrane that is then used for ATP synthesis.</text>
</comment>
<evidence type="ECO:0000259" key="21">
    <source>
        <dbReference type="PROSITE" id="PS51003"/>
    </source>
</evidence>
<evidence type="ECO:0000313" key="22">
    <source>
        <dbReference type="EMBL" id="AJV88757.1"/>
    </source>
</evidence>
<evidence type="ECO:0000256" key="19">
    <source>
        <dbReference type="RuleBase" id="RU362117"/>
    </source>
</evidence>
<keyword evidence="11 19" id="KW-0249">Electron transport</keyword>
<feature type="transmembrane region" description="Helical" evidence="19">
    <location>
        <begin position="167"/>
        <end position="189"/>
    </location>
</feature>
<keyword evidence="13 18" id="KW-0408">Iron</keyword>
<keyword evidence="7 19" id="KW-0679">Respiratory chain</keyword>
<comment type="subunit">
    <text evidence="3">The main subunits of complex b-c1 are: cytochrome b, cytochrome c1 and the Rieske protein.</text>
</comment>
<dbReference type="AlphaFoldDB" id="A0A0U1ZEX1"/>
<evidence type="ECO:0000256" key="1">
    <source>
        <dbReference type="ARBA" id="ARBA00002566"/>
    </source>
</evidence>
<gene>
    <name evidence="22" type="primary">CYTB</name>
</gene>
<feature type="binding site" description="axial binding residue" evidence="18">
    <location>
        <position position="86"/>
    </location>
    <ligand>
        <name>heme b</name>
        <dbReference type="ChEBI" id="CHEBI:60344"/>
        <label>b566</label>
    </ligand>
    <ligandPart>
        <name>Fe</name>
        <dbReference type="ChEBI" id="CHEBI:18248"/>
    </ligandPart>
</feature>
<keyword evidence="16 19" id="KW-0472">Membrane</keyword>
<organism evidence="22">
    <name type="scientific">Euseius nicholsi</name>
    <dbReference type="NCBI Taxonomy" id="702746"/>
    <lineage>
        <taxon>Eukaryota</taxon>
        <taxon>Metazoa</taxon>
        <taxon>Ecdysozoa</taxon>
        <taxon>Arthropoda</taxon>
        <taxon>Chelicerata</taxon>
        <taxon>Arachnida</taxon>
        <taxon>Acari</taxon>
        <taxon>Parasitiformes</taxon>
        <taxon>Mesostigmata</taxon>
        <taxon>Gamasina</taxon>
        <taxon>Phytoseioidea</taxon>
        <taxon>Phytoseiidae</taxon>
        <taxon>Amblyseiinae</taxon>
        <taxon>Euseius</taxon>
    </lineage>
</organism>
<feature type="transmembrane region" description="Helical" evidence="19">
    <location>
        <begin position="66"/>
        <end position="86"/>
    </location>
</feature>
<evidence type="ECO:0000256" key="12">
    <source>
        <dbReference type="ARBA" id="ARBA00022989"/>
    </source>
</evidence>
<evidence type="ECO:0000256" key="15">
    <source>
        <dbReference type="ARBA" id="ARBA00023128"/>
    </source>
</evidence>
<dbReference type="GO" id="GO:0006122">
    <property type="term" value="P:mitochondrial electron transport, ubiquinol to cytochrome c"/>
    <property type="evidence" value="ECO:0007669"/>
    <property type="project" value="TreeGrafter"/>
</dbReference>
<comment type="cofactor">
    <cofactor evidence="19">
        <name>heme b</name>
        <dbReference type="ChEBI" id="CHEBI:60344"/>
    </cofactor>
    <text evidence="19">Binds 2 heme groups non-covalently.</text>
</comment>
<feature type="binding site" evidence="17">
    <location>
        <position position="190"/>
    </location>
    <ligand>
        <name>a ubiquinone</name>
        <dbReference type="ChEBI" id="CHEBI:16389"/>
    </ligand>
</feature>
<dbReference type="Gene3D" id="1.20.810.10">
    <property type="entry name" value="Cytochrome Bc1 Complex, Chain C"/>
    <property type="match status" value="1"/>
</dbReference>
<feature type="transmembrane region" description="Helical" evidence="19">
    <location>
        <begin position="20"/>
        <end position="45"/>
    </location>
</feature>
<dbReference type="PROSITE" id="PS51002">
    <property type="entry name" value="CYTB_NTER"/>
    <property type="match status" value="1"/>
</dbReference>
<feature type="transmembrane region" description="Helical" evidence="19">
    <location>
        <begin position="341"/>
        <end position="358"/>
    </location>
</feature>
<evidence type="ECO:0000256" key="13">
    <source>
        <dbReference type="ARBA" id="ARBA00023004"/>
    </source>
</evidence>
<dbReference type="CDD" id="cd00284">
    <property type="entry name" value="Cytochrome_b_N"/>
    <property type="match status" value="1"/>
</dbReference>
<evidence type="ECO:0000256" key="6">
    <source>
        <dbReference type="ARBA" id="ARBA00022617"/>
    </source>
</evidence>
<dbReference type="GO" id="GO:0008121">
    <property type="term" value="F:quinol-cytochrome-c reductase activity"/>
    <property type="evidence" value="ECO:0007669"/>
    <property type="project" value="InterPro"/>
</dbReference>
<dbReference type="InterPro" id="IPR048259">
    <property type="entry name" value="Cytochrome_b_N_euk/bac"/>
</dbReference>
<dbReference type="InterPro" id="IPR016174">
    <property type="entry name" value="Di-haem_cyt_TM"/>
</dbReference>
<dbReference type="PANTHER" id="PTHR19271:SF16">
    <property type="entry name" value="CYTOCHROME B"/>
    <property type="match status" value="1"/>
</dbReference>
<dbReference type="GO" id="GO:0046872">
    <property type="term" value="F:metal ion binding"/>
    <property type="evidence" value="ECO:0007669"/>
    <property type="project" value="UniProtKB-UniRule"/>
</dbReference>
<evidence type="ECO:0000256" key="2">
    <source>
        <dbReference type="ARBA" id="ARBA00004448"/>
    </source>
</evidence>
<dbReference type="InterPro" id="IPR005797">
    <property type="entry name" value="Cyt_b/b6_N"/>
</dbReference>
<feature type="transmembrane region" description="Helical" evidence="19">
    <location>
        <begin position="277"/>
        <end position="296"/>
    </location>
</feature>
<evidence type="ECO:0000256" key="8">
    <source>
        <dbReference type="ARBA" id="ARBA00022692"/>
    </source>
</evidence>
<dbReference type="SUPFAM" id="SSF81342">
    <property type="entry name" value="Transmembrane di-heme cytochromes"/>
    <property type="match status" value="1"/>
</dbReference>
<feature type="binding site" description="axial binding residue" evidence="18">
    <location>
        <position position="171"/>
    </location>
    <ligand>
        <name>heme b</name>
        <dbReference type="ChEBI" id="CHEBI:60344"/>
        <label>b562</label>
    </ligand>
    <ligandPart>
        <name>Fe</name>
        <dbReference type="ChEBI" id="CHEBI:18248"/>
    </ligandPart>
</feature>
<dbReference type="InterPro" id="IPR048260">
    <property type="entry name" value="Cytochrome_b_C_euk/bac"/>
</dbReference>
<keyword evidence="6 18" id="KW-0349">Heme</keyword>
<evidence type="ECO:0000256" key="11">
    <source>
        <dbReference type="ARBA" id="ARBA00022982"/>
    </source>
</evidence>
<dbReference type="SUPFAM" id="SSF81648">
    <property type="entry name" value="a domain/subunit of cytochrome bc1 complex (Ubiquinol-cytochrome c reductase)"/>
    <property type="match status" value="1"/>
</dbReference>
<feature type="transmembrane region" description="Helical" evidence="19">
    <location>
        <begin position="101"/>
        <end position="122"/>
    </location>
</feature>
<evidence type="ECO:0000256" key="5">
    <source>
        <dbReference type="ARBA" id="ARBA00022448"/>
    </source>
</evidence>
<evidence type="ECO:0000256" key="17">
    <source>
        <dbReference type="PIRSR" id="PIRSR038885-1"/>
    </source>
</evidence>
<dbReference type="PANTHER" id="PTHR19271">
    <property type="entry name" value="CYTOCHROME B"/>
    <property type="match status" value="1"/>
</dbReference>
<dbReference type="SMR" id="A0A0U1ZEX1"/>
<dbReference type="Pfam" id="PF00032">
    <property type="entry name" value="Cytochrom_B_C"/>
    <property type="match status" value="1"/>
</dbReference>
<dbReference type="PROSITE" id="PS51003">
    <property type="entry name" value="CYTB_CTER"/>
    <property type="match status" value="1"/>
</dbReference>
<protein>
    <recommendedName>
        <fullName evidence="4 19">Cytochrome b</fullName>
    </recommendedName>
</protein>
<accession>A0A0U1ZEX1</accession>
<feature type="domain" description="Cytochrome b/b6 N-terminal region profile" evidence="20">
    <location>
        <begin position="1"/>
        <end position="198"/>
    </location>
</feature>
<evidence type="ECO:0000256" key="9">
    <source>
        <dbReference type="ARBA" id="ARBA00022723"/>
    </source>
</evidence>
<dbReference type="Pfam" id="PF00033">
    <property type="entry name" value="Cytochrome_B"/>
    <property type="match status" value="1"/>
</dbReference>
<evidence type="ECO:0000256" key="16">
    <source>
        <dbReference type="ARBA" id="ARBA00023136"/>
    </source>
</evidence>
<comment type="subcellular location">
    <subcellularLocation>
        <location evidence="2">Mitochondrion inner membrane</location>
        <topology evidence="2">Multi-pass membrane protein</topology>
    </subcellularLocation>
</comment>
<dbReference type="GO" id="GO:0045275">
    <property type="term" value="C:respiratory chain complex III"/>
    <property type="evidence" value="ECO:0007669"/>
    <property type="project" value="InterPro"/>
</dbReference>
<evidence type="ECO:0000256" key="14">
    <source>
        <dbReference type="ARBA" id="ARBA00023075"/>
    </source>
</evidence>
<keyword evidence="12 19" id="KW-1133">Transmembrane helix</keyword>
<keyword evidence="15 19" id="KW-0496">Mitochondrion</keyword>
<feature type="transmembrane region" description="Helical" evidence="19">
    <location>
        <begin position="316"/>
        <end position="335"/>
    </location>
</feature>
<dbReference type="CDD" id="cd00290">
    <property type="entry name" value="cytochrome_b_C"/>
    <property type="match status" value="1"/>
</dbReference>
<dbReference type="GO" id="GO:0016491">
    <property type="term" value="F:oxidoreductase activity"/>
    <property type="evidence" value="ECO:0007669"/>
    <property type="project" value="UniProtKB-UniRule"/>
</dbReference>
<sequence length="359" mass="41881">MKMVMKNYFMPMPSNLYYWWNFGSLLGFCLVLQLSTGLFLSMFYENSMKQALAGISQIERNINMGWLLRSLHANGASLFFVLIYLHVGRGLYFKSYLLPKIWLTGVVMLLLSFMIAFIGYVLPWGQMSFWGATVITNLLTSIPYVGNMMTIWLWGGFSIEKATLMRFFSLHFIFPFILTAMVILHIIFLHQSGSSNPLGHNLIIDKIPFQPFFVWKDIMGLMVVLVMFLTIVLIFPYMLMDPDNFTPANPLVTPPHIQPEWYFLFAYAILRTIPNKLGGVVALLSAILILAFLPMFTQNHKFMKHNLKNKIINKMFFFIWMNNFMYLTLMGAMPIEFPYEIITQISSMMYFIFYIIFYI</sequence>
<dbReference type="InterPro" id="IPR036150">
    <property type="entry name" value="Cyt_b/b6_C_sf"/>
</dbReference>
<dbReference type="EMBL" id="KM999989">
    <property type="protein sequence ID" value="AJV88757.1"/>
    <property type="molecule type" value="Genomic_DNA"/>
</dbReference>
<keyword evidence="14" id="KW-0830">Ubiquinone</keyword>
<dbReference type="InterPro" id="IPR005798">
    <property type="entry name" value="Cyt_b/b6_C"/>
</dbReference>
<evidence type="ECO:0000256" key="18">
    <source>
        <dbReference type="PIRSR" id="PIRSR038885-2"/>
    </source>
</evidence>
<dbReference type="InterPro" id="IPR030689">
    <property type="entry name" value="Cytochrome_b"/>
</dbReference>
<reference evidence="22" key="1">
    <citation type="journal article" date="2014" name="Mitochondrial DNA">
        <title>Complete Mitochondrial Genome of Euseius nicholsi (Ehara et Lee) (Acari:Phytoseiidae).</title>
        <authorList>
            <person name="Xin T."/>
            <person name="Que S."/>
            <person name="Zou Z."/>
            <person name="Wang J."/>
            <person name="Li L."/>
            <person name="Xia B."/>
        </authorList>
    </citation>
    <scope>NUCLEOTIDE SEQUENCE</scope>
</reference>
<dbReference type="InterPro" id="IPR027387">
    <property type="entry name" value="Cytb/b6-like_sf"/>
</dbReference>
<evidence type="ECO:0000256" key="4">
    <source>
        <dbReference type="ARBA" id="ARBA00013531"/>
    </source>
</evidence>
<evidence type="ECO:0000256" key="7">
    <source>
        <dbReference type="ARBA" id="ARBA00022660"/>
    </source>
</evidence>
<dbReference type="PIRSF" id="PIRSF038885">
    <property type="entry name" value="COB"/>
    <property type="match status" value="1"/>
</dbReference>
<evidence type="ECO:0000256" key="10">
    <source>
        <dbReference type="ARBA" id="ARBA00022792"/>
    </source>
</evidence>
<geneLocation type="mitochondrion" evidence="22"/>
<feature type="binding site" description="axial binding residue" evidence="18">
    <location>
        <position position="185"/>
    </location>
    <ligand>
        <name>heme b</name>
        <dbReference type="ChEBI" id="CHEBI:60344"/>
        <label>b566</label>
    </ligand>
    <ligandPart>
        <name>Fe</name>
        <dbReference type="ChEBI" id="CHEBI:18248"/>
    </ligandPart>
</feature>
<proteinExistence type="inferred from homology"/>
<evidence type="ECO:0000256" key="3">
    <source>
        <dbReference type="ARBA" id="ARBA00011649"/>
    </source>
</evidence>
<dbReference type="GO" id="GO:0005743">
    <property type="term" value="C:mitochondrial inner membrane"/>
    <property type="evidence" value="ECO:0007669"/>
    <property type="project" value="UniProtKB-SubCell"/>
</dbReference>
<feature type="transmembrane region" description="Helical" evidence="19">
    <location>
        <begin position="134"/>
        <end position="155"/>
    </location>
</feature>
<comment type="cofactor">
    <cofactor evidence="18">
        <name>heme</name>
        <dbReference type="ChEBI" id="CHEBI:30413"/>
    </cofactor>
    <text evidence="18">Binds 2 heme groups non-covalently.</text>
</comment>
<feature type="binding site" description="axial binding residue" evidence="18">
    <location>
        <position position="72"/>
    </location>
    <ligand>
        <name>heme b</name>
        <dbReference type="ChEBI" id="CHEBI:60344"/>
        <label>b562</label>
    </ligand>
    <ligandPart>
        <name>Fe</name>
        <dbReference type="ChEBI" id="CHEBI:18248"/>
    </ligandPart>
</feature>
<keyword evidence="10" id="KW-0999">Mitochondrion inner membrane</keyword>